<proteinExistence type="predicted"/>
<evidence type="ECO:0000313" key="2">
    <source>
        <dbReference type="Proteomes" id="UP000076502"/>
    </source>
</evidence>
<protein>
    <submittedName>
        <fullName evidence="1">Uncharacterized protein</fullName>
    </submittedName>
</protein>
<name>A0A154P101_DUFNO</name>
<keyword evidence="2" id="KW-1185">Reference proteome</keyword>
<reference evidence="1 2" key="1">
    <citation type="submission" date="2015-07" db="EMBL/GenBank/DDBJ databases">
        <title>The genome of Dufourea novaeangliae.</title>
        <authorList>
            <person name="Pan H."/>
            <person name="Kapheim K."/>
        </authorList>
    </citation>
    <scope>NUCLEOTIDE SEQUENCE [LARGE SCALE GENOMIC DNA]</scope>
    <source>
        <strain evidence="1">0120121106</strain>
        <tissue evidence="1">Whole body</tissue>
    </source>
</reference>
<sequence length="128" mass="14553">MAIARARSRVYKETTHFCTPVILSISRKGRKTVPDVLDVTMSSVFAEEPRVPPFNALEDHEVDACKRPARINLFSRVTLEHKIRSFAKSIHYNTLAPPLTNPIYTIPMDTVASNILHFLLKSRTVLKH</sequence>
<evidence type="ECO:0000313" key="1">
    <source>
        <dbReference type="EMBL" id="KZC05024.1"/>
    </source>
</evidence>
<organism evidence="1 2">
    <name type="scientific">Dufourea novaeangliae</name>
    <name type="common">Sweat bee</name>
    <dbReference type="NCBI Taxonomy" id="178035"/>
    <lineage>
        <taxon>Eukaryota</taxon>
        <taxon>Metazoa</taxon>
        <taxon>Ecdysozoa</taxon>
        <taxon>Arthropoda</taxon>
        <taxon>Hexapoda</taxon>
        <taxon>Insecta</taxon>
        <taxon>Pterygota</taxon>
        <taxon>Neoptera</taxon>
        <taxon>Endopterygota</taxon>
        <taxon>Hymenoptera</taxon>
        <taxon>Apocrita</taxon>
        <taxon>Aculeata</taxon>
        <taxon>Apoidea</taxon>
        <taxon>Anthophila</taxon>
        <taxon>Halictidae</taxon>
        <taxon>Rophitinae</taxon>
        <taxon>Dufourea</taxon>
    </lineage>
</organism>
<dbReference type="Proteomes" id="UP000076502">
    <property type="component" value="Unassembled WGS sequence"/>
</dbReference>
<dbReference type="EMBL" id="KQ434785">
    <property type="protein sequence ID" value="KZC05024.1"/>
    <property type="molecule type" value="Genomic_DNA"/>
</dbReference>
<gene>
    <name evidence="1" type="ORF">WN55_04844</name>
</gene>
<accession>A0A154P101</accession>
<dbReference type="AlphaFoldDB" id="A0A154P101"/>